<dbReference type="Gene3D" id="3.30.70.270">
    <property type="match status" value="1"/>
</dbReference>
<dbReference type="PROSITE" id="PS50887">
    <property type="entry name" value="GGDEF"/>
    <property type="match status" value="1"/>
</dbReference>
<dbReference type="eggNOG" id="COG2200">
    <property type="taxonomic scope" value="Bacteria"/>
</dbReference>
<dbReference type="CDD" id="cd01949">
    <property type="entry name" value="GGDEF"/>
    <property type="match status" value="1"/>
</dbReference>
<evidence type="ECO:0000313" key="4">
    <source>
        <dbReference type="Proteomes" id="UP000009286"/>
    </source>
</evidence>
<dbReference type="Pfam" id="PF00990">
    <property type="entry name" value="GGDEF"/>
    <property type="match status" value="1"/>
</dbReference>
<dbReference type="SMART" id="SM00267">
    <property type="entry name" value="GGDEF"/>
    <property type="match status" value="1"/>
</dbReference>
<dbReference type="SMART" id="SM00052">
    <property type="entry name" value="EAL"/>
    <property type="match status" value="1"/>
</dbReference>
<dbReference type="PANTHER" id="PTHR33121:SF79">
    <property type="entry name" value="CYCLIC DI-GMP PHOSPHODIESTERASE PDED-RELATED"/>
    <property type="match status" value="1"/>
</dbReference>
<dbReference type="Pfam" id="PF00563">
    <property type="entry name" value="EAL"/>
    <property type="match status" value="1"/>
</dbReference>
<dbReference type="AlphaFoldDB" id="G2KLR1"/>
<dbReference type="InterPro" id="IPR001633">
    <property type="entry name" value="EAL_dom"/>
</dbReference>
<dbReference type="Proteomes" id="UP000009286">
    <property type="component" value="Chromosome"/>
</dbReference>
<dbReference type="NCBIfam" id="TIGR00254">
    <property type="entry name" value="GGDEF"/>
    <property type="match status" value="1"/>
</dbReference>
<protein>
    <submittedName>
        <fullName evidence="3">Diguanylate cyclase domain protein</fullName>
    </submittedName>
</protein>
<dbReference type="STRING" id="856793.MICA_959"/>
<dbReference type="RefSeq" id="WP_014102513.1">
    <property type="nucleotide sequence ID" value="NC_016026.1"/>
</dbReference>
<feature type="domain" description="EAL" evidence="1">
    <location>
        <begin position="325"/>
        <end position="573"/>
    </location>
</feature>
<dbReference type="PROSITE" id="PS50883">
    <property type="entry name" value="EAL"/>
    <property type="match status" value="1"/>
</dbReference>
<dbReference type="SUPFAM" id="SSF55073">
    <property type="entry name" value="Nucleotide cyclase"/>
    <property type="match status" value="1"/>
</dbReference>
<keyword evidence="4" id="KW-1185">Reference proteome</keyword>
<dbReference type="InterPro" id="IPR000160">
    <property type="entry name" value="GGDEF_dom"/>
</dbReference>
<organism evidence="3 4">
    <name type="scientific">Micavibrio aeruginosavorus (strain ARL-13)</name>
    <dbReference type="NCBI Taxonomy" id="856793"/>
    <lineage>
        <taxon>Bacteria</taxon>
        <taxon>Pseudomonadati</taxon>
        <taxon>Bdellovibrionota</taxon>
        <taxon>Bdellovibrionia</taxon>
        <taxon>Bdellovibrionales</taxon>
        <taxon>Pseudobdellovibrionaceae</taxon>
        <taxon>Micavibrio</taxon>
    </lineage>
</organism>
<dbReference type="InterPro" id="IPR029787">
    <property type="entry name" value="Nucleotide_cyclase"/>
</dbReference>
<name>G2KLR1_MICAA</name>
<dbReference type="Gene3D" id="3.20.20.450">
    <property type="entry name" value="EAL domain"/>
    <property type="match status" value="1"/>
</dbReference>
<dbReference type="InterPro" id="IPR035919">
    <property type="entry name" value="EAL_sf"/>
</dbReference>
<dbReference type="KEGG" id="mai:MICA_959"/>
<dbReference type="CDD" id="cd01948">
    <property type="entry name" value="EAL"/>
    <property type="match status" value="1"/>
</dbReference>
<gene>
    <name evidence="3" type="ordered locus">MICA_959</name>
</gene>
<evidence type="ECO:0000313" key="3">
    <source>
        <dbReference type="EMBL" id="AEP09290.1"/>
    </source>
</evidence>
<dbReference type="PANTHER" id="PTHR33121">
    <property type="entry name" value="CYCLIC DI-GMP PHOSPHODIESTERASE PDEF"/>
    <property type="match status" value="1"/>
</dbReference>
<dbReference type="OrthoDB" id="23692at2"/>
<accession>G2KLR1</accession>
<evidence type="ECO:0000259" key="1">
    <source>
        <dbReference type="PROSITE" id="PS50883"/>
    </source>
</evidence>
<dbReference type="Gene3D" id="3.30.450.20">
    <property type="entry name" value="PAS domain"/>
    <property type="match status" value="1"/>
</dbReference>
<dbReference type="SUPFAM" id="SSF141868">
    <property type="entry name" value="EAL domain-like"/>
    <property type="match status" value="1"/>
</dbReference>
<reference evidence="3 4" key="1">
    <citation type="journal article" date="2011" name="BMC Genomics">
        <title>Genomic insights into an obligate epibiotic bacterial predator: Micavibrio aeruginosavorus ARL-13.</title>
        <authorList>
            <person name="Wang Z."/>
            <person name="Kadouri D."/>
            <person name="Wu M."/>
        </authorList>
    </citation>
    <scope>NUCLEOTIDE SEQUENCE [LARGE SCALE GENOMIC DNA]</scope>
    <source>
        <strain evidence="3 4">ARL-13</strain>
    </source>
</reference>
<evidence type="ECO:0000259" key="2">
    <source>
        <dbReference type="PROSITE" id="PS50887"/>
    </source>
</evidence>
<dbReference type="EMBL" id="CP002382">
    <property type="protein sequence ID" value="AEP09290.1"/>
    <property type="molecule type" value="Genomic_DNA"/>
</dbReference>
<feature type="domain" description="GGDEF" evidence="2">
    <location>
        <begin position="181"/>
        <end position="314"/>
    </location>
</feature>
<dbReference type="HOGENOM" id="CLU_000445_70_50_5"/>
<sequence>MADFWRIHLQKTLADQGLAAYVWDIDTDHIEWQGDIHALLGFDDPAQPVSSADFARVINPQDIPARLAAFHDALALQVDPTTPPAMKANFRIRRGNGLQVDVHEHATVQLDPDTGHRMLCGTVRIADQKQFSNAVKPTANLVSSSFSMVSYDTSMTHYGRLLICQKIVEWTEAQNSSRLNNVGYLLVIGIDRLSMLNEAFGAQYTDEVIDRVGKRLRDLVGGSATVARIDGDVFGVFFAHAPHAEMAAVAHHMLHNFYEIPIQTQRGPVGISISIGGVHINRQCKDPADMLTRAEMAMQTAKERGRGRFVSYGEAATEAQNTRMLLSSGDAFLRALKDNRVKLAFQPVVNSRSSSVSFHECLIRFVDEGGKLHSAGNFMPAIERLGLSRLVDRYAMHLAIQELAAFSDLALSVNVSNLTLTDPDWLRGLVSALRERPDVAGRLIVEITESVAMYDIEKTMRIVRTLRDMGCRVALDDFGAGYTAFAQLKRLDVDMVKIDKSFIRKIDESENRLFVKTLNTLAQGVNVQTVGEGAETMSEAKMLAGDGVDHIQGYVFGFPSVERVWLPREHNLRKILQHHDEPRPNNDMTAEQIMELMKNQP</sequence>
<dbReference type="InterPro" id="IPR050706">
    <property type="entry name" value="Cyclic-di-GMP_PDE-like"/>
</dbReference>
<dbReference type="GO" id="GO:0071111">
    <property type="term" value="F:cyclic-guanylate-specific phosphodiesterase activity"/>
    <property type="evidence" value="ECO:0007669"/>
    <property type="project" value="InterPro"/>
</dbReference>
<dbReference type="eggNOG" id="COG2199">
    <property type="taxonomic scope" value="Bacteria"/>
</dbReference>
<dbReference type="InterPro" id="IPR043128">
    <property type="entry name" value="Rev_trsase/Diguanyl_cyclase"/>
</dbReference>
<proteinExistence type="predicted"/>